<dbReference type="EMBL" id="WMJY01000002">
    <property type="protein sequence ID" value="MTH28577.1"/>
    <property type="molecule type" value="Genomic_DNA"/>
</dbReference>
<dbReference type="RefSeq" id="WP_155034568.1">
    <property type="nucleotide sequence ID" value="NZ_JAYMMG010000001.1"/>
</dbReference>
<name>A0A7K1GI15_9FLAO</name>
<comment type="caution">
    <text evidence="1">The sequence shown here is derived from an EMBL/GenBank/DDBJ whole genome shotgun (WGS) entry which is preliminary data.</text>
</comment>
<accession>A0A7K1GI15</accession>
<organism evidence="1 2">
    <name type="scientific">Myroides pelagicus</name>
    <dbReference type="NCBI Taxonomy" id="270914"/>
    <lineage>
        <taxon>Bacteria</taxon>
        <taxon>Pseudomonadati</taxon>
        <taxon>Bacteroidota</taxon>
        <taxon>Flavobacteriia</taxon>
        <taxon>Flavobacteriales</taxon>
        <taxon>Flavobacteriaceae</taxon>
        <taxon>Myroides</taxon>
    </lineage>
</organism>
<sequence length="145" mass="16910">MKSFFLLIVIFFIGGTFKGSAQQLMTSQFFEYIDTQDMGNIKEELELFRFAVLGSREKEGKHSTAFQKKSSLGEEYITIVVDSVYFKIFYKTTFSPTYDHYKQQLLIGSKNYLKTLNNTKYYGLYDIIVGFNDETKVISFIKEVK</sequence>
<gene>
    <name evidence="1" type="ORF">GJV77_01375</name>
</gene>
<keyword evidence="2" id="KW-1185">Reference proteome</keyword>
<protein>
    <submittedName>
        <fullName evidence="1">Uncharacterized protein</fullName>
    </submittedName>
</protein>
<reference evidence="1 2" key="1">
    <citation type="journal article" date="2006" name="Int. J. Syst. Evol. Microbiol.">
        <title>Myroides pelagicus sp. nov., isolated from seawater in Thailand.</title>
        <authorList>
            <person name="Yoon J."/>
            <person name="Maneerat S."/>
            <person name="Kawai F."/>
            <person name="Yokota A."/>
        </authorList>
    </citation>
    <scope>NUCLEOTIDE SEQUENCE [LARGE SCALE GENOMIC DNA]</scope>
    <source>
        <strain evidence="1 2">SM1T</strain>
    </source>
</reference>
<dbReference type="AlphaFoldDB" id="A0A7K1GI15"/>
<proteinExistence type="predicted"/>
<evidence type="ECO:0000313" key="1">
    <source>
        <dbReference type="EMBL" id="MTH28577.1"/>
    </source>
</evidence>
<evidence type="ECO:0000313" key="2">
    <source>
        <dbReference type="Proteomes" id="UP000488936"/>
    </source>
</evidence>
<dbReference type="Proteomes" id="UP000488936">
    <property type="component" value="Unassembled WGS sequence"/>
</dbReference>